<dbReference type="EMBL" id="CADEPM010000005">
    <property type="protein sequence ID" value="CAB3406288.1"/>
    <property type="molecule type" value="Genomic_DNA"/>
</dbReference>
<proteinExistence type="predicted"/>
<sequence length="262" mass="30154">MHYESKGSSRNSASGSNNPCRGISPLTIIEIAPKPELNVSVFEARILKGYEDNQGHYYFDGHANGSDFMYLKVWSLKGDVICEYHLRVKSHLMPRISLPEEHEFMPCPYWCGVQLVFDGIGNPVMKEPAWTPTMIQKIIGDLKGIYSADVVITNSNIKEINFSKFELITFGYWHFENLTELEVVNFPDDIDVRYSMKVHTKNVPKLNADSRRRLYSLCMWDCDIEPAANEPPATKPAPPPRSPIHDFYYYDYVEKKFPPVYD</sequence>
<keyword evidence="2" id="KW-1185">Reference proteome</keyword>
<dbReference type="Proteomes" id="UP000494206">
    <property type="component" value="Unassembled WGS sequence"/>
</dbReference>
<reference evidence="1 2" key="1">
    <citation type="submission" date="2020-04" db="EMBL/GenBank/DDBJ databases">
        <authorList>
            <person name="Laetsch R D."/>
            <person name="Stevens L."/>
            <person name="Kumar S."/>
            <person name="Blaxter L. M."/>
        </authorList>
    </citation>
    <scope>NUCLEOTIDE SEQUENCE [LARGE SCALE GENOMIC DNA]</scope>
</reference>
<organism evidence="1 2">
    <name type="scientific">Caenorhabditis bovis</name>
    <dbReference type="NCBI Taxonomy" id="2654633"/>
    <lineage>
        <taxon>Eukaryota</taxon>
        <taxon>Metazoa</taxon>
        <taxon>Ecdysozoa</taxon>
        <taxon>Nematoda</taxon>
        <taxon>Chromadorea</taxon>
        <taxon>Rhabditida</taxon>
        <taxon>Rhabditina</taxon>
        <taxon>Rhabditomorpha</taxon>
        <taxon>Rhabditoidea</taxon>
        <taxon>Rhabditidae</taxon>
        <taxon>Peloderinae</taxon>
        <taxon>Caenorhabditis</taxon>
    </lineage>
</organism>
<evidence type="ECO:0000313" key="1">
    <source>
        <dbReference type="EMBL" id="CAB3406288.1"/>
    </source>
</evidence>
<gene>
    <name evidence="1" type="ORF">CBOVIS_LOCUS8380</name>
</gene>
<dbReference type="AlphaFoldDB" id="A0A8S1EY02"/>
<comment type="caution">
    <text evidence="1">The sequence shown here is derived from an EMBL/GenBank/DDBJ whole genome shotgun (WGS) entry which is preliminary data.</text>
</comment>
<name>A0A8S1EY02_9PELO</name>
<accession>A0A8S1EY02</accession>
<protein>
    <submittedName>
        <fullName evidence="1">Uncharacterized protein</fullName>
    </submittedName>
</protein>
<evidence type="ECO:0000313" key="2">
    <source>
        <dbReference type="Proteomes" id="UP000494206"/>
    </source>
</evidence>